<reference evidence="1 2" key="1">
    <citation type="submission" date="2018-02" db="EMBL/GenBank/DDBJ databases">
        <authorList>
            <person name="Cohen D.B."/>
            <person name="Kent A.D."/>
        </authorList>
    </citation>
    <scope>NUCLEOTIDE SEQUENCE [LARGE SCALE GENOMIC DNA]</scope>
    <source>
        <strain evidence="1 2">CCAP 1448/3</strain>
    </source>
</reference>
<gene>
    <name evidence="1" type="ORF">C7B64_23330</name>
</gene>
<dbReference type="RefSeq" id="WP_106291910.1">
    <property type="nucleotide sequence ID" value="NZ_CAWNTC010000018.1"/>
</dbReference>
<evidence type="ECO:0000313" key="2">
    <source>
        <dbReference type="Proteomes" id="UP000238762"/>
    </source>
</evidence>
<protein>
    <submittedName>
        <fullName evidence="1">Uncharacterized protein</fullName>
    </submittedName>
</protein>
<reference evidence="1 2" key="2">
    <citation type="submission" date="2018-03" db="EMBL/GenBank/DDBJ databases">
        <title>The ancient ancestry and fast evolution of plastids.</title>
        <authorList>
            <person name="Moore K.R."/>
            <person name="Magnabosco C."/>
            <person name="Momper L."/>
            <person name="Gold D.A."/>
            <person name="Bosak T."/>
            <person name="Fournier G.P."/>
        </authorList>
    </citation>
    <scope>NUCLEOTIDE SEQUENCE [LARGE SCALE GENOMIC DNA]</scope>
    <source>
        <strain evidence="1 2">CCAP 1448/3</strain>
    </source>
</reference>
<dbReference type="AlphaFoldDB" id="A0A2T1BX30"/>
<proteinExistence type="predicted"/>
<name>A0A2T1BX30_9CYAN</name>
<dbReference type="EMBL" id="PVWJ01000206">
    <property type="protein sequence ID" value="PSB00467.1"/>
    <property type="molecule type" value="Genomic_DNA"/>
</dbReference>
<dbReference type="OrthoDB" id="583371at2"/>
<sequence length="82" mass="9257">MPPIQQLNRLEKKLNSFGIRIKPQQTSKGLVTLPVRYMKGSSSAELTCIGGRSTESWRGLWSPTVQQRIKEHFEAFLAVDAL</sequence>
<evidence type="ECO:0000313" key="1">
    <source>
        <dbReference type="EMBL" id="PSB00467.1"/>
    </source>
</evidence>
<comment type="caution">
    <text evidence="1">The sequence shown here is derived from an EMBL/GenBank/DDBJ whole genome shotgun (WGS) entry which is preliminary data.</text>
</comment>
<accession>A0A2T1BX30</accession>
<dbReference type="Proteomes" id="UP000238762">
    <property type="component" value="Unassembled WGS sequence"/>
</dbReference>
<keyword evidence="2" id="KW-1185">Reference proteome</keyword>
<organism evidence="1 2">
    <name type="scientific">Merismopedia glauca CCAP 1448/3</name>
    <dbReference type="NCBI Taxonomy" id="1296344"/>
    <lineage>
        <taxon>Bacteria</taxon>
        <taxon>Bacillati</taxon>
        <taxon>Cyanobacteriota</taxon>
        <taxon>Cyanophyceae</taxon>
        <taxon>Synechococcales</taxon>
        <taxon>Merismopediaceae</taxon>
        <taxon>Merismopedia</taxon>
    </lineage>
</organism>